<reference evidence="1 2" key="1">
    <citation type="journal article" date="2015" name="Nature">
        <title>rRNA introns, odd ribosomes, and small enigmatic genomes across a large radiation of phyla.</title>
        <authorList>
            <person name="Brown C.T."/>
            <person name="Hug L.A."/>
            <person name="Thomas B.C."/>
            <person name="Sharon I."/>
            <person name="Castelle C.J."/>
            <person name="Singh A."/>
            <person name="Wilkins M.J."/>
            <person name="Williams K.H."/>
            <person name="Banfield J.F."/>
        </authorList>
    </citation>
    <scope>NUCLEOTIDE SEQUENCE [LARGE SCALE GENOMIC DNA]</scope>
</reference>
<gene>
    <name evidence="1" type="ORF">UT39_C0030G0008</name>
</gene>
<sequence>MREERKRSPEWLADKPIVKRGPITFRDGVLINWGCTVCQWRGRSTFEFFEALTDFSHHVRQGETDIRFQHRIYANKKFIITPSNKTKAEST</sequence>
<accession>A0A0G0QH30</accession>
<dbReference type="EMBL" id="LBWP01000030">
    <property type="protein sequence ID" value="KKR09695.1"/>
    <property type="molecule type" value="Genomic_DNA"/>
</dbReference>
<comment type="caution">
    <text evidence="1">The sequence shown here is derived from an EMBL/GenBank/DDBJ whole genome shotgun (WGS) entry which is preliminary data.</text>
</comment>
<proteinExistence type="predicted"/>
<evidence type="ECO:0000313" key="2">
    <source>
        <dbReference type="Proteomes" id="UP000034246"/>
    </source>
</evidence>
<evidence type="ECO:0000313" key="1">
    <source>
        <dbReference type="EMBL" id="KKR09695.1"/>
    </source>
</evidence>
<protein>
    <submittedName>
        <fullName evidence="1">Uncharacterized protein</fullName>
    </submittedName>
</protein>
<organism evidence="1 2">
    <name type="scientific">Candidatus Woesebacteria bacterium GW2011_GWA1_39_21</name>
    <dbReference type="NCBI Taxonomy" id="1618550"/>
    <lineage>
        <taxon>Bacteria</taxon>
        <taxon>Candidatus Woeseibacteriota</taxon>
    </lineage>
</organism>
<name>A0A0G0QH30_9BACT</name>
<dbReference type="Proteomes" id="UP000034246">
    <property type="component" value="Unassembled WGS sequence"/>
</dbReference>
<dbReference type="AlphaFoldDB" id="A0A0G0QH30"/>